<proteinExistence type="predicted"/>
<sequence>MNHDREVGATVFPEDVWCWFWSDPLTLPVNEHGTPEEFKVLDTVVKVEPWSPKIAERIPFAVIELVDDMFIDGLDPDGLATVIRTLSDRLEQMRETHARLVAVRSEYMGRMRS</sequence>
<reference evidence="1 2" key="1">
    <citation type="submission" date="2018-02" db="EMBL/GenBank/DDBJ databases">
        <title>Complete genome sequence of Streptomyces dengpaensis, the producer of angucyclines.</title>
        <authorList>
            <person name="Yumei L."/>
        </authorList>
    </citation>
    <scope>NUCLEOTIDE SEQUENCE [LARGE SCALE GENOMIC DNA]</scope>
    <source>
        <strain evidence="1 2">XZHG99</strain>
    </source>
</reference>
<dbReference type="Proteomes" id="UP000238413">
    <property type="component" value="Chromosome"/>
</dbReference>
<evidence type="ECO:0000313" key="1">
    <source>
        <dbReference type="EMBL" id="AVH59970.1"/>
    </source>
</evidence>
<dbReference type="Pfam" id="PF21848">
    <property type="entry name" value="DUF6907"/>
    <property type="match status" value="1"/>
</dbReference>
<gene>
    <name evidence="1" type="ORF">C4B68_34015</name>
</gene>
<keyword evidence="2" id="KW-1185">Reference proteome</keyword>
<organism evidence="1 2">
    <name type="scientific">Streptomyces dengpaensis</name>
    <dbReference type="NCBI Taxonomy" id="2049881"/>
    <lineage>
        <taxon>Bacteria</taxon>
        <taxon>Bacillati</taxon>
        <taxon>Actinomycetota</taxon>
        <taxon>Actinomycetes</taxon>
        <taxon>Kitasatosporales</taxon>
        <taxon>Streptomycetaceae</taxon>
        <taxon>Streptomyces</taxon>
    </lineage>
</organism>
<accession>A0ABN5ICJ1</accession>
<dbReference type="EMBL" id="CP026652">
    <property type="protein sequence ID" value="AVH59970.1"/>
    <property type="molecule type" value="Genomic_DNA"/>
</dbReference>
<name>A0ABN5ICJ1_9ACTN</name>
<protein>
    <submittedName>
        <fullName evidence="1">Uncharacterized protein</fullName>
    </submittedName>
</protein>
<dbReference type="InterPro" id="IPR054202">
    <property type="entry name" value="DUF6907"/>
</dbReference>
<evidence type="ECO:0000313" key="2">
    <source>
        <dbReference type="Proteomes" id="UP000238413"/>
    </source>
</evidence>